<dbReference type="STRING" id="1544798.LH29_16955"/>
<organism evidence="2 3">
    <name type="scientific">Draconibacterium sediminis</name>
    <dbReference type="NCBI Taxonomy" id="1544798"/>
    <lineage>
        <taxon>Bacteria</taxon>
        <taxon>Pseudomonadati</taxon>
        <taxon>Bacteroidota</taxon>
        <taxon>Bacteroidia</taxon>
        <taxon>Marinilabiliales</taxon>
        <taxon>Prolixibacteraceae</taxon>
        <taxon>Draconibacterium</taxon>
    </lineage>
</organism>
<dbReference type="GO" id="GO:0070819">
    <property type="term" value="F:menaquinone-dependent protoporphyrinogen oxidase activity"/>
    <property type="evidence" value="ECO:0007669"/>
    <property type="project" value="TreeGrafter"/>
</dbReference>
<dbReference type="GO" id="GO:0010181">
    <property type="term" value="F:FMN binding"/>
    <property type="evidence" value="ECO:0007669"/>
    <property type="project" value="TreeGrafter"/>
</dbReference>
<dbReference type="PATRIC" id="fig|1544798.3.peg.3558"/>
<dbReference type="SUPFAM" id="SSF52218">
    <property type="entry name" value="Flavoproteins"/>
    <property type="match status" value="1"/>
</dbReference>
<dbReference type="InterPro" id="IPR052200">
    <property type="entry name" value="Protoporphyrinogen_IX_DH"/>
</dbReference>
<gene>
    <name evidence="2" type="ORF">LH29_16955</name>
</gene>
<dbReference type="RefSeq" id="WP_045031663.1">
    <property type="nucleotide sequence ID" value="NZ_CAJXKZ010000004.1"/>
</dbReference>
<evidence type="ECO:0000313" key="3">
    <source>
        <dbReference type="Proteomes" id="UP000032544"/>
    </source>
</evidence>
<name>A0A0D8J8E3_9BACT</name>
<dbReference type="AlphaFoldDB" id="A0A0D8J8E3"/>
<dbReference type="Pfam" id="PF12724">
    <property type="entry name" value="Flavodoxin_5"/>
    <property type="match status" value="1"/>
</dbReference>
<dbReference type="Gene3D" id="3.40.50.360">
    <property type="match status" value="1"/>
</dbReference>
<keyword evidence="3" id="KW-1185">Reference proteome</keyword>
<reference evidence="2 3" key="1">
    <citation type="submission" date="2014-09" db="EMBL/GenBank/DDBJ databases">
        <title>Draft Genome Sequence of Draconibacterium sp. JN14CK-3.</title>
        <authorList>
            <person name="Dong C."/>
            <person name="Lai Q."/>
            <person name="Shao Z."/>
        </authorList>
    </citation>
    <scope>NUCLEOTIDE SEQUENCE [LARGE SCALE GENOMIC DNA]</scope>
    <source>
        <strain evidence="2 3">JN14CK-3</strain>
    </source>
</reference>
<evidence type="ECO:0000259" key="1">
    <source>
        <dbReference type="Pfam" id="PF12724"/>
    </source>
</evidence>
<dbReference type="PANTHER" id="PTHR38030">
    <property type="entry name" value="PROTOPORPHYRINOGEN IX DEHYDROGENASE [MENAQUINONE]"/>
    <property type="match status" value="1"/>
</dbReference>
<sequence length="167" mass="18865">MKTLITYCTTHGCTEKTATELKQFLGGEVLLINLKKEAVNDLSSFDRIIVGGSIHAGQIQKKVKEFCNDHLETLKNKELGLFICCMEEGEKAEIQLHDAFPEGLLLSAKATACLGGEFDFNKMNFFQKLIVKKVSKVENSVSHLNHDAIKRFSQQMNQIFNPFMFFV</sequence>
<protein>
    <recommendedName>
        <fullName evidence="1">Flavodoxin domain-containing protein</fullName>
    </recommendedName>
</protein>
<dbReference type="InterPro" id="IPR026816">
    <property type="entry name" value="Flavodoxin_dom"/>
</dbReference>
<dbReference type="PANTHER" id="PTHR38030:SF2">
    <property type="entry name" value="PROTOPORPHYRINOGEN IX DEHYDROGENASE [QUINONE]"/>
    <property type="match status" value="1"/>
</dbReference>
<dbReference type="EMBL" id="JRHC01000004">
    <property type="protein sequence ID" value="KJF43069.1"/>
    <property type="molecule type" value="Genomic_DNA"/>
</dbReference>
<comment type="caution">
    <text evidence="2">The sequence shown here is derived from an EMBL/GenBank/DDBJ whole genome shotgun (WGS) entry which is preliminary data.</text>
</comment>
<feature type="domain" description="Flavodoxin" evidence="1">
    <location>
        <begin position="4"/>
        <end position="139"/>
    </location>
</feature>
<accession>A0A0D8J8E3</accession>
<proteinExistence type="predicted"/>
<dbReference type="Proteomes" id="UP000032544">
    <property type="component" value="Unassembled WGS sequence"/>
</dbReference>
<dbReference type="GO" id="GO:0006783">
    <property type="term" value="P:heme biosynthetic process"/>
    <property type="evidence" value="ECO:0007669"/>
    <property type="project" value="TreeGrafter"/>
</dbReference>
<evidence type="ECO:0000313" key="2">
    <source>
        <dbReference type="EMBL" id="KJF43069.1"/>
    </source>
</evidence>
<dbReference type="OrthoDB" id="2146857at2"/>
<dbReference type="InterPro" id="IPR029039">
    <property type="entry name" value="Flavoprotein-like_sf"/>
</dbReference>